<feature type="transmembrane region" description="Helical" evidence="2">
    <location>
        <begin position="6"/>
        <end position="25"/>
    </location>
</feature>
<dbReference type="Pfam" id="PF19690">
    <property type="entry name" value="DUF6191"/>
    <property type="match status" value="1"/>
</dbReference>
<gene>
    <name evidence="3" type="ORF">EBM89_16090</name>
</gene>
<feature type="region of interest" description="Disordered" evidence="1">
    <location>
        <begin position="28"/>
        <end position="100"/>
    </location>
</feature>
<dbReference type="RefSeq" id="WP_122150669.1">
    <property type="nucleotide sequence ID" value="NZ_RFFI01000106.1"/>
</dbReference>
<evidence type="ECO:0000256" key="2">
    <source>
        <dbReference type="SAM" id="Phobius"/>
    </source>
</evidence>
<evidence type="ECO:0000256" key="1">
    <source>
        <dbReference type="SAM" id="MobiDB-lite"/>
    </source>
</evidence>
<organism evidence="3 4">
    <name type="scientific">Cellulomonas triticagri</name>
    <dbReference type="NCBI Taxonomy" id="2483352"/>
    <lineage>
        <taxon>Bacteria</taxon>
        <taxon>Bacillati</taxon>
        <taxon>Actinomycetota</taxon>
        <taxon>Actinomycetes</taxon>
        <taxon>Micrococcales</taxon>
        <taxon>Cellulomonadaceae</taxon>
        <taxon>Cellulomonas</taxon>
    </lineage>
</organism>
<name>A0A3M2IXB1_9CELL</name>
<reference evidence="3 4" key="1">
    <citation type="submission" date="2018-10" db="EMBL/GenBank/DDBJ databases">
        <title>Isolation, diversity and antifungal activity of actinobacteria from wheat.</title>
        <authorList>
            <person name="Han C."/>
        </authorList>
    </citation>
    <scope>NUCLEOTIDE SEQUENCE [LARGE SCALE GENOMIC DNA]</scope>
    <source>
        <strain evidence="3 4">NEAU-YY56</strain>
    </source>
</reference>
<dbReference type="EMBL" id="RFFI01000106">
    <property type="protein sequence ID" value="RMI06547.1"/>
    <property type="molecule type" value="Genomic_DNA"/>
</dbReference>
<keyword evidence="4" id="KW-1185">Reference proteome</keyword>
<keyword evidence="2" id="KW-0472">Membrane</keyword>
<comment type="caution">
    <text evidence="3">The sequence shown here is derived from an EMBL/GenBank/DDBJ whole genome shotgun (WGS) entry which is preliminary data.</text>
</comment>
<keyword evidence="2" id="KW-0812">Transmembrane</keyword>
<proteinExistence type="predicted"/>
<protein>
    <submittedName>
        <fullName evidence="3">Uncharacterized protein</fullName>
    </submittedName>
</protein>
<dbReference type="InterPro" id="IPR045684">
    <property type="entry name" value="DUF6191"/>
</dbReference>
<accession>A0A3M2IXB1</accession>
<keyword evidence="2" id="KW-1133">Transmembrane helix</keyword>
<evidence type="ECO:0000313" key="3">
    <source>
        <dbReference type="EMBL" id="RMI06547.1"/>
    </source>
</evidence>
<dbReference type="AlphaFoldDB" id="A0A3M2IXB1"/>
<dbReference type="Proteomes" id="UP000269289">
    <property type="component" value="Unassembled WGS sequence"/>
</dbReference>
<feature type="compositionally biased region" description="Basic and acidic residues" evidence="1">
    <location>
        <begin position="65"/>
        <end position="79"/>
    </location>
</feature>
<sequence length="100" mass="10736">MDVTGWVVVGAAVVVGLVVLDRLVAHGVLDRRRPRPRAPRPEGGSGASGALGELIDVFQPSNTHVTEERERQRHDRQHAGDAAPPVDLDANTAHLDPPTR</sequence>
<evidence type="ECO:0000313" key="4">
    <source>
        <dbReference type="Proteomes" id="UP000269289"/>
    </source>
</evidence>